<dbReference type="GO" id="GO:0042910">
    <property type="term" value="F:xenobiotic transmembrane transporter activity"/>
    <property type="evidence" value="ECO:0007669"/>
    <property type="project" value="InterPro"/>
</dbReference>
<name>A0A4R3JMC5_9RHOB</name>
<evidence type="ECO:0000256" key="9">
    <source>
        <dbReference type="ARBA" id="ARBA00031636"/>
    </source>
</evidence>
<dbReference type="PANTHER" id="PTHR43298:SF2">
    <property type="entry name" value="FMN_FAD EXPORTER YEEO-RELATED"/>
    <property type="match status" value="1"/>
</dbReference>
<dbReference type="GO" id="GO:0015297">
    <property type="term" value="F:antiporter activity"/>
    <property type="evidence" value="ECO:0007669"/>
    <property type="project" value="UniProtKB-KW"/>
</dbReference>
<organism evidence="11 12">
    <name type="scientific">Primorskyibacter sedentarius</name>
    <dbReference type="NCBI Taxonomy" id="745311"/>
    <lineage>
        <taxon>Bacteria</taxon>
        <taxon>Pseudomonadati</taxon>
        <taxon>Pseudomonadota</taxon>
        <taxon>Alphaproteobacteria</taxon>
        <taxon>Rhodobacterales</taxon>
        <taxon>Roseobacteraceae</taxon>
        <taxon>Primorskyibacter</taxon>
    </lineage>
</organism>
<evidence type="ECO:0000256" key="7">
    <source>
        <dbReference type="ARBA" id="ARBA00023065"/>
    </source>
</evidence>
<dbReference type="PANTHER" id="PTHR43298">
    <property type="entry name" value="MULTIDRUG RESISTANCE PROTEIN NORM-RELATED"/>
    <property type="match status" value="1"/>
</dbReference>
<sequence>MVQAMTLPQHIRAILFLGLPLIGGHLAQFAIGLTDTLMLGWYSVEALAAATLANTLFFVLFIMGAGFAWAVMPMVAQFHAKGDDVMIRRTTRMGIWLSLGFAVLVLPLLWFSAPLLRGLGQSDSLSAAAQSYLRIAGIGLIPALSVMALKSYLAALEHTRIVFWITAFAAILNALINYALIFGNWGAPEMGLLGAAVASAITNVIALLGVMVYISLRLPEHALFTRFWRPDTEVLTTVFRLGWPISLTNLAEVALFASSAIMMGWLGEVPLAAHGIVLQLATAAFMVHLGLSNVATVRAGNALGREDMAHLLRGAAAVGGLSVAMSLVTVSVFLFMPEVLVSAFIDPTDMRYGAILATGVSLLAMAALFQLVDGAQVVALGLLRGIQDTQVPMIMAAVAYWVIGVPISYLLGFTLGFGGPGVWLGLVLGLACAALLMVVRFALKMRALLQG</sequence>
<evidence type="ECO:0000256" key="5">
    <source>
        <dbReference type="ARBA" id="ARBA00022692"/>
    </source>
</evidence>
<dbReference type="Proteomes" id="UP000295696">
    <property type="component" value="Unassembled WGS sequence"/>
</dbReference>
<dbReference type="InterPro" id="IPR048279">
    <property type="entry name" value="MdtK-like"/>
</dbReference>
<dbReference type="OrthoDB" id="9780160at2"/>
<proteinExistence type="predicted"/>
<dbReference type="RefSeq" id="WP_132241504.1">
    <property type="nucleotide sequence ID" value="NZ_SLZU01000001.1"/>
</dbReference>
<feature type="transmembrane region" description="Helical" evidence="10">
    <location>
        <begin position="237"/>
        <end position="265"/>
    </location>
</feature>
<keyword evidence="2" id="KW-0813">Transport</keyword>
<feature type="transmembrane region" description="Helical" evidence="10">
    <location>
        <begin position="423"/>
        <end position="443"/>
    </location>
</feature>
<feature type="transmembrane region" description="Helical" evidence="10">
    <location>
        <begin position="46"/>
        <end position="72"/>
    </location>
</feature>
<evidence type="ECO:0000256" key="10">
    <source>
        <dbReference type="SAM" id="Phobius"/>
    </source>
</evidence>
<feature type="transmembrane region" description="Helical" evidence="10">
    <location>
        <begin position="93"/>
        <end position="111"/>
    </location>
</feature>
<feature type="transmembrane region" description="Helical" evidence="10">
    <location>
        <begin position="12"/>
        <end position="34"/>
    </location>
</feature>
<keyword evidence="7" id="KW-0406">Ion transport</keyword>
<comment type="subcellular location">
    <subcellularLocation>
        <location evidence="1">Cell inner membrane</location>
        <topology evidence="1">Multi-pass membrane protein</topology>
    </subcellularLocation>
</comment>
<comment type="caution">
    <text evidence="11">The sequence shown here is derived from an EMBL/GenBank/DDBJ whole genome shotgun (WGS) entry which is preliminary data.</text>
</comment>
<dbReference type="InterPro" id="IPR002528">
    <property type="entry name" value="MATE_fam"/>
</dbReference>
<keyword evidence="8 10" id="KW-0472">Membrane</keyword>
<feature type="transmembrane region" description="Helical" evidence="10">
    <location>
        <begin position="311"/>
        <end position="335"/>
    </location>
</feature>
<keyword evidence="5 10" id="KW-0812">Transmembrane</keyword>
<keyword evidence="4" id="KW-1003">Cell membrane</keyword>
<protein>
    <recommendedName>
        <fullName evidence="9">Multidrug-efflux transporter</fullName>
    </recommendedName>
</protein>
<dbReference type="PIRSF" id="PIRSF006603">
    <property type="entry name" value="DinF"/>
    <property type="match status" value="1"/>
</dbReference>
<dbReference type="GO" id="GO:0005886">
    <property type="term" value="C:plasma membrane"/>
    <property type="evidence" value="ECO:0007669"/>
    <property type="project" value="UniProtKB-SubCell"/>
</dbReference>
<evidence type="ECO:0000256" key="6">
    <source>
        <dbReference type="ARBA" id="ARBA00022989"/>
    </source>
</evidence>
<gene>
    <name evidence="11" type="ORF">EDD52_101532</name>
</gene>
<keyword evidence="6 10" id="KW-1133">Transmembrane helix</keyword>
<evidence type="ECO:0000256" key="3">
    <source>
        <dbReference type="ARBA" id="ARBA00022449"/>
    </source>
</evidence>
<feature type="transmembrane region" description="Helical" evidence="10">
    <location>
        <begin position="193"/>
        <end position="216"/>
    </location>
</feature>
<feature type="transmembrane region" description="Helical" evidence="10">
    <location>
        <begin position="131"/>
        <end position="149"/>
    </location>
</feature>
<dbReference type="NCBIfam" id="TIGR00797">
    <property type="entry name" value="matE"/>
    <property type="match status" value="1"/>
</dbReference>
<evidence type="ECO:0000256" key="2">
    <source>
        <dbReference type="ARBA" id="ARBA00022448"/>
    </source>
</evidence>
<evidence type="ECO:0000313" key="12">
    <source>
        <dbReference type="Proteomes" id="UP000295696"/>
    </source>
</evidence>
<keyword evidence="12" id="KW-1185">Reference proteome</keyword>
<accession>A0A4R3JMC5</accession>
<dbReference type="InterPro" id="IPR050222">
    <property type="entry name" value="MATE_MdtK"/>
</dbReference>
<dbReference type="GO" id="GO:0006811">
    <property type="term" value="P:monoatomic ion transport"/>
    <property type="evidence" value="ECO:0007669"/>
    <property type="project" value="UniProtKB-KW"/>
</dbReference>
<feature type="transmembrane region" description="Helical" evidence="10">
    <location>
        <begin position="355"/>
        <end position="382"/>
    </location>
</feature>
<dbReference type="CDD" id="cd13131">
    <property type="entry name" value="MATE_NorM_like"/>
    <property type="match status" value="1"/>
</dbReference>
<reference evidence="11 12" key="1">
    <citation type="submission" date="2019-03" db="EMBL/GenBank/DDBJ databases">
        <title>Genomic Encyclopedia of Type Strains, Phase IV (KMG-IV): sequencing the most valuable type-strain genomes for metagenomic binning, comparative biology and taxonomic classification.</title>
        <authorList>
            <person name="Goeker M."/>
        </authorList>
    </citation>
    <scope>NUCLEOTIDE SEQUENCE [LARGE SCALE GENOMIC DNA]</scope>
    <source>
        <strain evidence="11 12">DSM 104836</strain>
    </source>
</reference>
<evidence type="ECO:0000256" key="4">
    <source>
        <dbReference type="ARBA" id="ARBA00022475"/>
    </source>
</evidence>
<evidence type="ECO:0000256" key="1">
    <source>
        <dbReference type="ARBA" id="ARBA00004429"/>
    </source>
</evidence>
<evidence type="ECO:0000256" key="8">
    <source>
        <dbReference type="ARBA" id="ARBA00023136"/>
    </source>
</evidence>
<keyword evidence="3" id="KW-0050">Antiport</keyword>
<evidence type="ECO:0000313" key="11">
    <source>
        <dbReference type="EMBL" id="TCS67431.1"/>
    </source>
</evidence>
<feature type="transmembrane region" description="Helical" evidence="10">
    <location>
        <begin position="394"/>
        <end position="417"/>
    </location>
</feature>
<feature type="transmembrane region" description="Helical" evidence="10">
    <location>
        <begin position="161"/>
        <end position="181"/>
    </location>
</feature>
<dbReference type="EMBL" id="SLZU01000001">
    <property type="protein sequence ID" value="TCS67431.1"/>
    <property type="molecule type" value="Genomic_DNA"/>
</dbReference>
<dbReference type="AlphaFoldDB" id="A0A4R3JMC5"/>
<feature type="transmembrane region" description="Helical" evidence="10">
    <location>
        <begin position="271"/>
        <end position="291"/>
    </location>
</feature>
<dbReference type="Pfam" id="PF01554">
    <property type="entry name" value="MatE"/>
    <property type="match status" value="2"/>
</dbReference>